<evidence type="ECO:0000313" key="5">
    <source>
        <dbReference type="Proteomes" id="UP000615003"/>
    </source>
</evidence>
<reference evidence="3 4" key="2">
    <citation type="submission" date="2017-11" db="EMBL/GenBank/DDBJ databases">
        <authorList>
            <person name="Han C.G."/>
        </authorList>
    </citation>
    <scope>NUCLEOTIDE SEQUENCE [LARGE SCALE GENOMIC DNA]</scope>
    <source>
        <strain evidence="4">ATCC 43555</strain>
        <strain evidence="3">ATCC43555</strain>
    </source>
</reference>
<dbReference type="InterPro" id="IPR014922">
    <property type="entry name" value="YdhG-like"/>
</dbReference>
<protein>
    <recommendedName>
        <fullName evidence="1">YdhG-like domain-containing protein</fullName>
    </recommendedName>
</protein>
<organism evidence="3 4">
    <name type="scientific">Pseudoalteromonas carrageenovora IAM 12662</name>
    <dbReference type="NCBI Taxonomy" id="1314868"/>
    <lineage>
        <taxon>Bacteria</taxon>
        <taxon>Pseudomonadati</taxon>
        <taxon>Pseudomonadota</taxon>
        <taxon>Gammaproteobacteria</taxon>
        <taxon>Alteromonadales</taxon>
        <taxon>Pseudoalteromonadaceae</taxon>
        <taxon>Pseudoalteromonas</taxon>
    </lineage>
</organism>
<dbReference type="GeneID" id="93663991"/>
<feature type="domain" description="YdhG-like" evidence="1">
    <location>
        <begin position="25"/>
        <end position="130"/>
    </location>
</feature>
<evidence type="ECO:0000259" key="1">
    <source>
        <dbReference type="Pfam" id="PF08818"/>
    </source>
</evidence>
<accession>A0A2K4XAH2</accession>
<dbReference type="OrthoDB" id="5951444at2"/>
<sequence>MTLKTKANQITLKQCLESIDSKRIEDTQTLLALFEKVTQSKPVLWGKDIIGFDHYNYKYDSGRTGEWPITGFSPRKTKLSIYIMPGFDHPKIAVLLDKLGKHSLGKSCLYVTKLENIDLAILEQIIAESVLIMRQTYPKN</sequence>
<evidence type="ECO:0000313" key="2">
    <source>
        <dbReference type="EMBL" id="MBE0384035.1"/>
    </source>
</evidence>
<reference evidence="2 5" key="1">
    <citation type="submission" date="2015-06" db="EMBL/GenBank/DDBJ databases">
        <title>Genome sequence of Pseudoalteromonas carrageenovora.</title>
        <authorList>
            <person name="Xie B.-B."/>
            <person name="Rong J.-C."/>
            <person name="Qin Q.-L."/>
            <person name="Zhang Y.-Z."/>
        </authorList>
    </citation>
    <scope>NUCLEOTIDE SEQUENCE [LARGE SCALE GENOMIC DNA]</scope>
    <source>
        <strain evidence="2 5">IAM 12662</strain>
    </source>
</reference>
<evidence type="ECO:0000313" key="4">
    <source>
        <dbReference type="Proteomes" id="UP000238288"/>
    </source>
</evidence>
<name>A0A2K4XAH2_PSEVC</name>
<dbReference type="AlphaFoldDB" id="A0A2K4XAH2"/>
<dbReference type="EMBL" id="AQGW01000023">
    <property type="protein sequence ID" value="MBE0384035.1"/>
    <property type="molecule type" value="Genomic_DNA"/>
</dbReference>
<proteinExistence type="predicted"/>
<keyword evidence="5" id="KW-1185">Reference proteome</keyword>
<gene>
    <name evidence="3" type="ORF">PCAR9_A30490</name>
    <name evidence="2" type="ORF">PCARR_a2374</name>
</gene>
<dbReference type="RefSeq" id="WP_104642912.1">
    <property type="nucleotide sequence ID" value="NZ_AQGW01000023.1"/>
</dbReference>
<dbReference type="Pfam" id="PF08818">
    <property type="entry name" value="DUF1801"/>
    <property type="match status" value="1"/>
</dbReference>
<dbReference type="Proteomes" id="UP000615003">
    <property type="component" value="Unassembled WGS sequence"/>
</dbReference>
<dbReference type="EMBL" id="LT965928">
    <property type="protein sequence ID" value="SOU41314.1"/>
    <property type="molecule type" value="Genomic_DNA"/>
</dbReference>
<dbReference type="Proteomes" id="UP000238288">
    <property type="component" value="Chromosome PCAR9a"/>
</dbReference>
<evidence type="ECO:0000313" key="3">
    <source>
        <dbReference type="EMBL" id="SOU41314.1"/>
    </source>
</evidence>